<name>A0A2P2P4S3_RHIMU</name>
<feature type="chain" id="PRO_5015103236" description="Secreted protein" evidence="1">
    <location>
        <begin position="22"/>
        <end position="63"/>
    </location>
</feature>
<feature type="signal peptide" evidence="1">
    <location>
        <begin position="1"/>
        <end position="21"/>
    </location>
</feature>
<proteinExistence type="predicted"/>
<protein>
    <recommendedName>
        <fullName evidence="3">Secreted protein</fullName>
    </recommendedName>
</protein>
<sequence>MGGGKKPCLLMLAYAFSDVKAASFLSLLSSPRLCFSCNSKVSCFYKRKKKEWGNFCRFQSTWK</sequence>
<dbReference type="EMBL" id="GGEC01069282">
    <property type="protein sequence ID" value="MBX49766.1"/>
    <property type="molecule type" value="Transcribed_RNA"/>
</dbReference>
<evidence type="ECO:0000313" key="2">
    <source>
        <dbReference type="EMBL" id="MBX49766.1"/>
    </source>
</evidence>
<evidence type="ECO:0008006" key="3">
    <source>
        <dbReference type="Google" id="ProtNLM"/>
    </source>
</evidence>
<organism evidence="2">
    <name type="scientific">Rhizophora mucronata</name>
    <name type="common">Asiatic mangrove</name>
    <dbReference type="NCBI Taxonomy" id="61149"/>
    <lineage>
        <taxon>Eukaryota</taxon>
        <taxon>Viridiplantae</taxon>
        <taxon>Streptophyta</taxon>
        <taxon>Embryophyta</taxon>
        <taxon>Tracheophyta</taxon>
        <taxon>Spermatophyta</taxon>
        <taxon>Magnoliopsida</taxon>
        <taxon>eudicotyledons</taxon>
        <taxon>Gunneridae</taxon>
        <taxon>Pentapetalae</taxon>
        <taxon>rosids</taxon>
        <taxon>fabids</taxon>
        <taxon>Malpighiales</taxon>
        <taxon>Rhizophoraceae</taxon>
        <taxon>Rhizophora</taxon>
    </lineage>
</organism>
<keyword evidence="1" id="KW-0732">Signal</keyword>
<evidence type="ECO:0000256" key="1">
    <source>
        <dbReference type="SAM" id="SignalP"/>
    </source>
</evidence>
<accession>A0A2P2P4S3</accession>
<reference evidence="2" key="1">
    <citation type="submission" date="2018-02" db="EMBL/GenBank/DDBJ databases">
        <title>Rhizophora mucronata_Transcriptome.</title>
        <authorList>
            <person name="Meera S.P."/>
            <person name="Sreeshan A."/>
            <person name="Augustine A."/>
        </authorList>
    </citation>
    <scope>NUCLEOTIDE SEQUENCE</scope>
    <source>
        <tissue evidence="2">Leaf</tissue>
    </source>
</reference>
<dbReference type="AlphaFoldDB" id="A0A2P2P4S3"/>